<dbReference type="SUPFAM" id="SSF56784">
    <property type="entry name" value="HAD-like"/>
    <property type="match status" value="1"/>
</dbReference>
<name>A0A9D1U9X3_9FIRM</name>
<dbReference type="PANTHER" id="PTHR18901:SF38">
    <property type="entry name" value="PSEUDOURIDINE-5'-PHOSPHATASE"/>
    <property type="match status" value="1"/>
</dbReference>
<reference evidence="1" key="2">
    <citation type="submission" date="2021-04" db="EMBL/GenBank/DDBJ databases">
        <authorList>
            <person name="Gilroy R."/>
        </authorList>
    </citation>
    <scope>NUCLEOTIDE SEQUENCE</scope>
    <source>
        <strain evidence="1">CHK195-6426</strain>
    </source>
</reference>
<dbReference type="Pfam" id="PF00702">
    <property type="entry name" value="Hydrolase"/>
    <property type="match status" value="1"/>
</dbReference>
<evidence type="ECO:0000313" key="2">
    <source>
        <dbReference type="Proteomes" id="UP000824265"/>
    </source>
</evidence>
<dbReference type="NCBIfam" id="TIGR01509">
    <property type="entry name" value="HAD-SF-IA-v3"/>
    <property type="match status" value="1"/>
</dbReference>
<reference evidence="1" key="1">
    <citation type="journal article" date="2021" name="PeerJ">
        <title>Extensive microbial diversity within the chicken gut microbiome revealed by metagenomics and culture.</title>
        <authorList>
            <person name="Gilroy R."/>
            <person name="Ravi A."/>
            <person name="Getino M."/>
            <person name="Pursley I."/>
            <person name="Horton D.L."/>
            <person name="Alikhan N.F."/>
            <person name="Baker D."/>
            <person name="Gharbi K."/>
            <person name="Hall N."/>
            <person name="Watson M."/>
            <person name="Adriaenssens E.M."/>
            <person name="Foster-Nyarko E."/>
            <person name="Jarju S."/>
            <person name="Secka A."/>
            <person name="Antonio M."/>
            <person name="Oren A."/>
            <person name="Chaudhuri R.R."/>
            <person name="La Ragione R."/>
            <person name="Hildebrand F."/>
            <person name="Pallen M.J."/>
        </authorList>
    </citation>
    <scope>NUCLEOTIDE SEQUENCE</scope>
    <source>
        <strain evidence="1">CHK195-6426</strain>
    </source>
</reference>
<dbReference type="AlphaFoldDB" id="A0A9D1U9X3"/>
<sequence length="216" mass="24511">MTRAVIFDMDGTLIDTEKYYRIFWPKAMAEFGYAMTDEQALAMRSLGRPFAPQKLKEWFGEDVDYWAVREKRRAMMRECLEREGLCCKPGAEALLSYLKERGITTAVATATDLETTERYLRQTKLLPYFDRIISASMVERGKPAPDIYLYACESLGLAPGDCIAVEDSPNGVLSAWQAGCRVIMVPDQTQPDESLKKCLYARVDNLMEICPLAVDF</sequence>
<dbReference type="SFLD" id="SFLDG01129">
    <property type="entry name" value="C1.5:_HAD__Beta-PGM__Phosphata"/>
    <property type="match status" value="1"/>
</dbReference>
<dbReference type="SFLD" id="SFLDG01135">
    <property type="entry name" value="C1.5.6:_HAD__Beta-PGM__Phospha"/>
    <property type="match status" value="1"/>
</dbReference>
<evidence type="ECO:0000313" key="1">
    <source>
        <dbReference type="EMBL" id="HIW80114.1"/>
    </source>
</evidence>
<dbReference type="SFLD" id="SFLDS00003">
    <property type="entry name" value="Haloacid_Dehalogenase"/>
    <property type="match status" value="1"/>
</dbReference>
<dbReference type="Gene3D" id="3.40.50.1000">
    <property type="entry name" value="HAD superfamily/HAD-like"/>
    <property type="match status" value="1"/>
</dbReference>
<comment type="caution">
    <text evidence="1">The sequence shown here is derived from an EMBL/GenBank/DDBJ whole genome shotgun (WGS) entry which is preliminary data.</text>
</comment>
<dbReference type="Gene3D" id="1.10.150.240">
    <property type="entry name" value="Putative phosphatase, domain 2"/>
    <property type="match status" value="1"/>
</dbReference>
<dbReference type="CDD" id="cd07505">
    <property type="entry name" value="HAD_BPGM-like"/>
    <property type="match status" value="1"/>
</dbReference>
<dbReference type="Proteomes" id="UP000824265">
    <property type="component" value="Unassembled WGS sequence"/>
</dbReference>
<proteinExistence type="predicted"/>
<protein>
    <submittedName>
        <fullName evidence="1">HAD family phosphatase</fullName>
    </submittedName>
</protein>
<dbReference type="InterPro" id="IPR006439">
    <property type="entry name" value="HAD-SF_hydro_IA"/>
</dbReference>
<dbReference type="InterPro" id="IPR036412">
    <property type="entry name" value="HAD-like_sf"/>
</dbReference>
<organism evidence="1 2">
    <name type="scientific">Candidatus Acetatifactor stercoripullorum</name>
    <dbReference type="NCBI Taxonomy" id="2838414"/>
    <lineage>
        <taxon>Bacteria</taxon>
        <taxon>Bacillati</taxon>
        <taxon>Bacillota</taxon>
        <taxon>Clostridia</taxon>
        <taxon>Lachnospirales</taxon>
        <taxon>Lachnospiraceae</taxon>
        <taxon>Acetatifactor</taxon>
    </lineage>
</organism>
<dbReference type="PANTHER" id="PTHR18901">
    <property type="entry name" value="2-DEOXYGLUCOSE-6-PHOSPHATE PHOSPHATASE 2"/>
    <property type="match status" value="1"/>
</dbReference>
<dbReference type="PRINTS" id="PR00413">
    <property type="entry name" value="HADHALOGNASE"/>
</dbReference>
<dbReference type="InterPro" id="IPR023214">
    <property type="entry name" value="HAD_sf"/>
</dbReference>
<gene>
    <name evidence="1" type="ORF">H9742_01070</name>
</gene>
<dbReference type="RefSeq" id="WP_318704615.1">
    <property type="nucleotide sequence ID" value="NZ_CALWMU010000016.1"/>
</dbReference>
<dbReference type="InterPro" id="IPR023198">
    <property type="entry name" value="PGP-like_dom2"/>
</dbReference>
<dbReference type="EMBL" id="DXGH01000006">
    <property type="protein sequence ID" value="HIW80114.1"/>
    <property type="molecule type" value="Genomic_DNA"/>
</dbReference>
<accession>A0A9D1U9X3</accession>